<accession>A0A1B9XWC8</accession>
<protein>
    <submittedName>
        <fullName evidence="1">Uncharacterized protein</fullName>
    </submittedName>
</protein>
<dbReference type="RefSeq" id="WP_068706511.1">
    <property type="nucleotide sequence ID" value="NZ_MAKX01000043.1"/>
</dbReference>
<comment type="caution">
    <text evidence="1">The sequence shown here is derived from an EMBL/GenBank/DDBJ whole genome shotgun (WGS) entry which is preliminary data.</text>
</comment>
<organism evidence="1 2">
    <name type="scientific">Tenacibaculum soleae</name>
    <dbReference type="NCBI Taxonomy" id="447689"/>
    <lineage>
        <taxon>Bacteria</taxon>
        <taxon>Pseudomonadati</taxon>
        <taxon>Bacteroidota</taxon>
        <taxon>Flavobacteriia</taxon>
        <taxon>Flavobacteriales</taxon>
        <taxon>Flavobacteriaceae</taxon>
        <taxon>Tenacibaculum</taxon>
    </lineage>
</organism>
<gene>
    <name evidence="1" type="ORF">BA195_13640</name>
</gene>
<dbReference type="STRING" id="447689.BA195_13640"/>
<keyword evidence="2" id="KW-1185">Reference proteome</keyword>
<dbReference type="Proteomes" id="UP000093186">
    <property type="component" value="Unassembled WGS sequence"/>
</dbReference>
<name>A0A1B9XWC8_9FLAO</name>
<proteinExistence type="predicted"/>
<dbReference type="EMBL" id="MAKX01000043">
    <property type="protein sequence ID" value="OCK41829.1"/>
    <property type="molecule type" value="Genomic_DNA"/>
</dbReference>
<dbReference type="OrthoDB" id="1437907at2"/>
<evidence type="ECO:0000313" key="1">
    <source>
        <dbReference type="EMBL" id="OCK41829.1"/>
    </source>
</evidence>
<evidence type="ECO:0000313" key="2">
    <source>
        <dbReference type="Proteomes" id="UP000093186"/>
    </source>
</evidence>
<reference evidence="1 2" key="1">
    <citation type="submission" date="2016-06" db="EMBL/GenBank/DDBJ databases">
        <title>Draft Genome Sequence of Tenacibaculum soleae UCD-KL19.</title>
        <authorList>
            <person name="Eisen J.A."/>
            <person name="Coil D.A."/>
            <person name="Lujan K.M."/>
        </authorList>
    </citation>
    <scope>NUCLEOTIDE SEQUENCE [LARGE SCALE GENOMIC DNA]</scope>
    <source>
        <strain evidence="1 2">UCD-KL19</strain>
    </source>
</reference>
<sequence length="204" mass="24643">MTEKKKQEKEFSMKYWEYYCALESDFKQMSRFIDYSDDNLKTYSIELTRILLSASSELDVIFKDICFLINPSSKPEKIDQYRIIIRENLNQIIDEKVSVGFHFFNVQPFKAWENNITPKWWKMHNKVKHQRNTYFKEANLENARDVICALFICVNYYYMKKLEPLMKKQGRENFSFKDVTAILKSDTQFIKFTADYYVQTLRVN</sequence>
<dbReference type="AlphaFoldDB" id="A0A1B9XWC8"/>